<dbReference type="EMBL" id="CP002859">
    <property type="protein sequence ID" value="AEI50246.1"/>
    <property type="molecule type" value="Genomic_DNA"/>
</dbReference>
<proteinExistence type="predicted"/>
<reference evidence="2" key="1">
    <citation type="submission" date="2011-06" db="EMBL/GenBank/DDBJ databases">
        <title>The complete genome of chromosome of Runella slithyformis DSM 19594.</title>
        <authorList>
            <consortium name="US DOE Joint Genome Institute (JGI-PGF)"/>
            <person name="Lucas S."/>
            <person name="Han J."/>
            <person name="Lapidus A."/>
            <person name="Bruce D."/>
            <person name="Goodwin L."/>
            <person name="Pitluck S."/>
            <person name="Peters L."/>
            <person name="Kyrpides N."/>
            <person name="Mavromatis K."/>
            <person name="Ivanova N."/>
            <person name="Ovchinnikova G."/>
            <person name="Zhang X."/>
            <person name="Misra M."/>
            <person name="Detter J.C."/>
            <person name="Tapia R."/>
            <person name="Han C."/>
            <person name="Land M."/>
            <person name="Hauser L."/>
            <person name="Markowitz V."/>
            <person name="Cheng J.-F."/>
            <person name="Hugenholtz P."/>
            <person name="Woyke T."/>
            <person name="Wu D."/>
            <person name="Tindall B."/>
            <person name="Faehrich R."/>
            <person name="Brambilla E."/>
            <person name="Klenk H.-P."/>
            <person name="Eisen J.A."/>
        </authorList>
    </citation>
    <scope>NUCLEOTIDE SEQUENCE [LARGE SCALE GENOMIC DNA]</scope>
    <source>
        <strain evidence="2">ATCC 29530 / DSM 19594 / LMG 11500 / NCIMB 11436 / LSU 4</strain>
    </source>
</reference>
<protein>
    <submittedName>
        <fullName evidence="1">Uncharacterized protein</fullName>
    </submittedName>
</protein>
<keyword evidence="2" id="KW-1185">Reference proteome</keyword>
<gene>
    <name evidence="1" type="ordered locus">Runsl_3889</name>
</gene>
<organism evidence="1 2">
    <name type="scientific">Runella slithyformis (strain ATCC 29530 / DSM 19594 / LMG 11500 / NCIMB 11436 / LSU 4)</name>
    <dbReference type="NCBI Taxonomy" id="761193"/>
    <lineage>
        <taxon>Bacteria</taxon>
        <taxon>Pseudomonadati</taxon>
        <taxon>Bacteroidota</taxon>
        <taxon>Cytophagia</taxon>
        <taxon>Cytophagales</taxon>
        <taxon>Spirosomataceae</taxon>
        <taxon>Runella</taxon>
    </lineage>
</organism>
<reference evidence="1 2" key="2">
    <citation type="journal article" date="2012" name="Stand. Genomic Sci.">
        <title>Complete genome sequence of the aquatic bacterium Runella slithyformis type strain (LSU 4(T)).</title>
        <authorList>
            <person name="Copeland A."/>
            <person name="Zhang X."/>
            <person name="Misra M."/>
            <person name="Lapidus A."/>
            <person name="Nolan M."/>
            <person name="Lucas S."/>
            <person name="Deshpande S."/>
            <person name="Cheng J.F."/>
            <person name="Tapia R."/>
            <person name="Goodwin L.A."/>
            <person name="Pitluck S."/>
            <person name="Liolios K."/>
            <person name="Pagani I."/>
            <person name="Ivanova N."/>
            <person name="Mikhailova N."/>
            <person name="Pati A."/>
            <person name="Chen A."/>
            <person name="Palaniappan K."/>
            <person name="Land M."/>
            <person name="Hauser L."/>
            <person name="Pan C."/>
            <person name="Jeffries C.D."/>
            <person name="Detter J.C."/>
            <person name="Brambilla E.M."/>
            <person name="Rohde M."/>
            <person name="Djao O.D."/>
            <person name="Goker M."/>
            <person name="Sikorski J."/>
            <person name="Tindall B.J."/>
            <person name="Woyke T."/>
            <person name="Bristow J."/>
            <person name="Eisen J.A."/>
            <person name="Markowitz V."/>
            <person name="Hugenholtz P."/>
            <person name="Kyrpides N.C."/>
            <person name="Klenk H.P."/>
            <person name="Mavromatis K."/>
        </authorList>
    </citation>
    <scope>NUCLEOTIDE SEQUENCE [LARGE SCALE GENOMIC DNA]</scope>
    <source>
        <strain evidence="2">ATCC 29530 / DSM 19594 / LMG 11500 / NCIMB 11436 / LSU 4</strain>
    </source>
</reference>
<dbReference type="RefSeq" id="WP_013929549.1">
    <property type="nucleotide sequence ID" value="NC_015703.1"/>
</dbReference>
<evidence type="ECO:0000313" key="1">
    <source>
        <dbReference type="EMBL" id="AEI50246.1"/>
    </source>
</evidence>
<name>A0A7U4E736_RUNSL</name>
<sequence>MIQELPNEARTEHLTIVLVLIAISDNGKAKIKIEHLMKETRITNRKRFFIYLKDLEFWNIISRNQGLFRLQNITVKEPYRLQNVTHLRNVKETDRLQNVTHLKDVKESDRLQNVTCMKDSYRLQNVTCPDQKRLQNVTNPEGHSLNVDNSVTHLNTELYEEQKPLSHVRASRRHTRAGTELVNLLTLKEEKRGLGKKEENQRTFAQSEIASFEDFKAVFSGPEYSRYNLREYYNKLKYWQDTNGQPRTSKNWTATARSIMRKDWDKVNQPPQAKYR</sequence>
<dbReference type="KEGG" id="rsi:Runsl_3889"/>
<accession>A0A7U4E736</accession>
<dbReference type="Proteomes" id="UP000000493">
    <property type="component" value="Chromosome"/>
</dbReference>
<dbReference type="AlphaFoldDB" id="A0A7U4E736"/>
<evidence type="ECO:0000313" key="2">
    <source>
        <dbReference type="Proteomes" id="UP000000493"/>
    </source>
</evidence>